<accession>A0A451G4C7</accession>
<evidence type="ECO:0000256" key="3">
    <source>
        <dbReference type="ARBA" id="ARBA00022741"/>
    </source>
</evidence>
<feature type="binding site" evidence="6">
    <location>
        <position position="7"/>
    </location>
    <ligand>
        <name>Mg(2+)</name>
        <dbReference type="ChEBI" id="CHEBI:18420"/>
    </ligand>
</feature>
<dbReference type="RefSeq" id="WP_128384156.1">
    <property type="nucleotide sequence ID" value="NZ_CP035033.1"/>
</dbReference>
<dbReference type="PRINTS" id="PR00471">
    <property type="entry name" value="ACETATEKNASE"/>
</dbReference>
<dbReference type="CDD" id="cd24010">
    <property type="entry name" value="ASKHA_NBD_AcK_PK"/>
    <property type="match status" value="1"/>
</dbReference>
<comment type="subcellular location">
    <subcellularLocation>
        <location evidence="6">Cytoplasm</location>
    </subcellularLocation>
</comment>
<dbReference type="GO" id="GO:0008776">
    <property type="term" value="F:acetate kinase activity"/>
    <property type="evidence" value="ECO:0007669"/>
    <property type="project" value="UniProtKB-UniRule"/>
</dbReference>
<comment type="catalytic activity">
    <reaction evidence="6">
        <text>acetate + ATP = acetyl phosphate + ADP</text>
        <dbReference type="Rhea" id="RHEA:11352"/>
        <dbReference type="ChEBI" id="CHEBI:22191"/>
        <dbReference type="ChEBI" id="CHEBI:30089"/>
        <dbReference type="ChEBI" id="CHEBI:30616"/>
        <dbReference type="ChEBI" id="CHEBI:456216"/>
        <dbReference type="EC" id="2.7.2.1"/>
    </reaction>
</comment>
<feature type="binding site" evidence="6">
    <location>
        <position position="364"/>
    </location>
    <ligand>
        <name>Mg(2+)</name>
        <dbReference type="ChEBI" id="CHEBI:18420"/>
    </ligand>
</feature>
<reference evidence="8 9" key="1">
    <citation type="journal article" date="2018" name="Environ. Microbiol.">
        <title>Genomes of ubiquitous marine and hypersaline Hydrogenovibrio, Thiomicrorhabdus and Thiomicrospira spp. encode a diversity of mechanisms to sustain chemolithoautotrophy in heterogeneous environments.</title>
        <authorList>
            <person name="Scott K.M."/>
            <person name="Williams J."/>
            <person name="Porter C.M.B."/>
            <person name="Russel S."/>
            <person name="Harmer T.L."/>
            <person name="Paul J.H."/>
            <person name="Antonen K.M."/>
            <person name="Bridges M.K."/>
            <person name="Camper G.J."/>
            <person name="Campla C.K."/>
            <person name="Casella L.G."/>
            <person name="Chase E."/>
            <person name="Conrad J.W."/>
            <person name="Cruz M.C."/>
            <person name="Dunlap D.S."/>
            <person name="Duran L."/>
            <person name="Fahsbender E.M."/>
            <person name="Goldsmith D.B."/>
            <person name="Keeley R.F."/>
            <person name="Kondoff M.R."/>
            <person name="Kussy B.I."/>
            <person name="Lane M.K."/>
            <person name="Lawler S."/>
            <person name="Leigh B.A."/>
            <person name="Lewis C."/>
            <person name="Lostal L.M."/>
            <person name="Marking D."/>
            <person name="Mancera P.A."/>
            <person name="McClenthan E.C."/>
            <person name="McIntyre E.A."/>
            <person name="Mine J.A."/>
            <person name="Modi S."/>
            <person name="Moore B.D."/>
            <person name="Morgan W.A."/>
            <person name="Nelson K.M."/>
            <person name="Nguyen K.N."/>
            <person name="Ogburn N."/>
            <person name="Parrino D.G."/>
            <person name="Pedapudi A.D."/>
            <person name="Pelham R.P."/>
            <person name="Preece A.M."/>
            <person name="Rampersad E.A."/>
            <person name="Richardson J.C."/>
            <person name="Rodgers C.M."/>
            <person name="Schaffer B.L."/>
            <person name="Sheridan N.E."/>
            <person name="Solone M.R."/>
            <person name="Staley Z.R."/>
            <person name="Tabuchi M."/>
            <person name="Waide R.J."/>
            <person name="Wanjugi P.W."/>
            <person name="Young S."/>
            <person name="Clum A."/>
            <person name="Daum C."/>
            <person name="Huntemann M."/>
            <person name="Ivanova N."/>
            <person name="Kyrpides N."/>
            <person name="Mikhailova N."/>
            <person name="Palaniappan K."/>
            <person name="Pillay M."/>
            <person name="Reddy T.B.K."/>
            <person name="Shapiro N."/>
            <person name="Stamatis D."/>
            <person name="Varghese N."/>
            <person name="Woyke T."/>
            <person name="Boden R."/>
            <person name="Freyermuth S.K."/>
            <person name="Kerfeld C.A."/>
        </authorList>
    </citation>
    <scope>NUCLEOTIDE SEQUENCE [LARGE SCALE GENOMIC DNA]</scope>
    <source>
        <strain evidence="8 9">JR-2</strain>
    </source>
</reference>
<evidence type="ECO:0000256" key="1">
    <source>
        <dbReference type="ARBA" id="ARBA00008748"/>
    </source>
</evidence>
<feature type="binding site" evidence="6">
    <location>
        <position position="71"/>
    </location>
    <ligand>
        <name>substrate</name>
    </ligand>
</feature>
<dbReference type="GO" id="GO:0005737">
    <property type="term" value="C:cytoplasm"/>
    <property type="evidence" value="ECO:0007669"/>
    <property type="project" value="UniProtKB-SubCell"/>
</dbReference>
<dbReference type="NCBIfam" id="TIGR00016">
    <property type="entry name" value="ackA"/>
    <property type="match status" value="1"/>
</dbReference>
<dbReference type="InterPro" id="IPR000890">
    <property type="entry name" value="Aliphatic_acid_kin_short-chain"/>
</dbReference>
<feature type="active site" description="Proton donor/acceptor" evidence="6">
    <location>
        <position position="128"/>
    </location>
</feature>
<dbReference type="InterPro" id="IPR043129">
    <property type="entry name" value="ATPase_NBD"/>
</dbReference>
<dbReference type="PANTHER" id="PTHR21060:SF15">
    <property type="entry name" value="ACETATE KINASE-RELATED"/>
    <property type="match status" value="1"/>
</dbReference>
<comment type="similarity">
    <text evidence="1 6 7">Belongs to the acetokinase family.</text>
</comment>
<keyword evidence="6" id="KW-0963">Cytoplasm</keyword>
<evidence type="ECO:0000256" key="2">
    <source>
        <dbReference type="ARBA" id="ARBA00022679"/>
    </source>
</evidence>
<sequence length="379" mass="41773">MKILVLNAGSSSMKYSLFNGEDSHQIAHGLVEHIGETPERDVAFALRQVESELQQHGLIEHLGDCDAVGHRVVHGGEDFQQPVIVTESVMDTIDRLSELAPLHNPANLAPMRLLAEKHPGLVQTAVFDTAFHQSMPAYVYHYAIPKHLYDDHLIRRYGFHGTSHQYIAKRAATLLGKPLNQLNIISMHLGNGASVCAIQYGKSMDTSMGFTPLEGLVMGTRCGDLDPSIPLYMMRELGYSAEQVDHLLNKESGLLGLAGQNDMRELMQMAYAGDENAGLALKIFIYRLIKVAGSYMAIMDDLDAIVFTGGIGEHADKIRYRVVNDFSKAFGFEIDPVANVKAQGESCITRPTSRIPAWVIPTDEEKEIAQQTLALLSDT</sequence>
<feature type="site" description="Transition state stabilizer" evidence="6">
    <location>
        <position position="160"/>
    </location>
</feature>
<keyword evidence="2 6" id="KW-0808">Transferase</keyword>
<dbReference type="PROSITE" id="PS01075">
    <property type="entry name" value="ACETATE_KINASE_1"/>
    <property type="match status" value="1"/>
</dbReference>
<feature type="binding site" evidence="6">
    <location>
        <position position="14"/>
    </location>
    <ligand>
        <name>ATP</name>
        <dbReference type="ChEBI" id="CHEBI:30616"/>
    </ligand>
</feature>
<evidence type="ECO:0000256" key="6">
    <source>
        <dbReference type="HAMAP-Rule" id="MF_00020"/>
    </source>
</evidence>
<proteinExistence type="inferred from homology"/>
<gene>
    <name evidence="6" type="primary">ackA</name>
    <name evidence="8" type="ORF">EPV75_00840</name>
</gene>
<comment type="cofactor">
    <cofactor evidence="6">
        <name>Mg(2+)</name>
        <dbReference type="ChEBI" id="CHEBI:18420"/>
    </cofactor>
    <cofactor evidence="6">
        <name>Mn(2+)</name>
        <dbReference type="ChEBI" id="CHEBI:29035"/>
    </cofactor>
    <text evidence="6">Mg(2+). Can also accept Mn(2+).</text>
</comment>
<dbReference type="PROSITE" id="PS01076">
    <property type="entry name" value="ACETATE_KINASE_2"/>
    <property type="match status" value="1"/>
</dbReference>
<keyword evidence="6" id="KW-0460">Magnesium</keyword>
<name>A0A451G4C7_9GAMM</name>
<dbReference type="HAMAP" id="MF_00020">
    <property type="entry name" value="Acetate_kinase"/>
    <property type="match status" value="1"/>
</dbReference>
<feature type="site" description="Transition state stabilizer" evidence="6">
    <location>
        <position position="221"/>
    </location>
</feature>
<keyword evidence="6" id="KW-0479">Metal-binding</keyword>
<dbReference type="PANTHER" id="PTHR21060">
    <property type="entry name" value="ACETATE KINASE"/>
    <property type="match status" value="1"/>
</dbReference>
<dbReference type="EC" id="2.7.2.1" evidence="6"/>
<evidence type="ECO:0000313" key="8">
    <source>
        <dbReference type="EMBL" id="QAB14320.1"/>
    </source>
</evidence>
<dbReference type="Pfam" id="PF00871">
    <property type="entry name" value="Acetate_kinase"/>
    <property type="match status" value="1"/>
</dbReference>
<comment type="subunit">
    <text evidence="6">Homodimer.</text>
</comment>
<dbReference type="GO" id="GO:0006085">
    <property type="term" value="P:acetyl-CoA biosynthetic process"/>
    <property type="evidence" value="ECO:0007669"/>
    <property type="project" value="UniProtKB-UniRule"/>
</dbReference>
<keyword evidence="5 6" id="KW-0067">ATP-binding</keyword>
<dbReference type="GO" id="GO:0000287">
    <property type="term" value="F:magnesium ion binding"/>
    <property type="evidence" value="ECO:0007669"/>
    <property type="project" value="UniProtKB-UniRule"/>
</dbReference>
<keyword evidence="9" id="KW-1185">Reference proteome</keyword>
<dbReference type="UniPathway" id="UPA00340">
    <property type="reaction ID" value="UER00458"/>
</dbReference>
<dbReference type="InterPro" id="IPR023865">
    <property type="entry name" value="Aliphatic_acid_kinase_CS"/>
</dbReference>
<feature type="binding site" evidence="6">
    <location>
        <begin position="188"/>
        <end position="192"/>
    </location>
    <ligand>
        <name>ATP</name>
        <dbReference type="ChEBI" id="CHEBI:30616"/>
    </ligand>
</feature>
<evidence type="ECO:0000256" key="5">
    <source>
        <dbReference type="ARBA" id="ARBA00022840"/>
    </source>
</evidence>
<evidence type="ECO:0000256" key="4">
    <source>
        <dbReference type="ARBA" id="ARBA00022777"/>
    </source>
</evidence>
<organism evidence="8 9">
    <name type="scientific">Hydrogenovibrio thermophilus</name>
    <dbReference type="NCBI Taxonomy" id="265883"/>
    <lineage>
        <taxon>Bacteria</taxon>
        <taxon>Pseudomonadati</taxon>
        <taxon>Pseudomonadota</taxon>
        <taxon>Gammaproteobacteria</taxon>
        <taxon>Thiotrichales</taxon>
        <taxon>Piscirickettsiaceae</taxon>
        <taxon>Hydrogenovibrio</taxon>
    </lineage>
</organism>
<dbReference type="EMBL" id="CP035033">
    <property type="protein sequence ID" value="QAB14320.1"/>
    <property type="molecule type" value="Genomic_DNA"/>
</dbReference>
<dbReference type="KEGG" id="htr:EPV75_00840"/>
<protein>
    <recommendedName>
        <fullName evidence="6">Acetate kinase</fullName>
        <ecNumber evidence="6">2.7.2.1</ecNumber>
    </recommendedName>
    <alternativeName>
        <fullName evidence="6">Acetokinase</fullName>
    </alternativeName>
</protein>
<dbReference type="SUPFAM" id="SSF53067">
    <property type="entry name" value="Actin-like ATPase domain"/>
    <property type="match status" value="2"/>
</dbReference>
<feature type="binding site" evidence="6">
    <location>
        <begin position="310"/>
        <end position="314"/>
    </location>
    <ligand>
        <name>ATP</name>
        <dbReference type="ChEBI" id="CHEBI:30616"/>
    </ligand>
</feature>
<comment type="function">
    <text evidence="6">Catalyzes the formation of acetyl phosphate from acetate and ATP. Can also catalyze the reverse reaction.</text>
</comment>
<dbReference type="Gene3D" id="3.30.420.40">
    <property type="match status" value="2"/>
</dbReference>
<dbReference type="InterPro" id="IPR004372">
    <property type="entry name" value="Ac/propionate_kinase"/>
</dbReference>
<feature type="binding site" evidence="6">
    <location>
        <begin position="262"/>
        <end position="264"/>
    </location>
    <ligand>
        <name>ATP</name>
        <dbReference type="ChEBI" id="CHEBI:30616"/>
    </ligand>
</feature>
<dbReference type="Proteomes" id="UP000285478">
    <property type="component" value="Chromosome"/>
</dbReference>
<keyword evidence="3 6" id="KW-0547">Nucleotide-binding</keyword>
<dbReference type="GO" id="GO:0006083">
    <property type="term" value="P:acetate metabolic process"/>
    <property type="evidence" value="ECO:0007669"/>
    <property type="project" value="TreeGrafter"/>
</dbReference>
<dbReference type="PIRSF" id="PIRSF000722">
    <property type="entry name" value="Acetate_prop_kin"/>
    <property type="match status" value="1"/>
</dbReference>
<evidence type="ECO:0000256" key="7">
    <source>
        <dbReference type="RuleBase" id="RU003835"/>
    </source>
</evidence>
<dbReference type="AlphaFoldDB" id="A0A451G4C7"/>
<keyword evidence="4 6" id="KW-0418">Kinase</keyword>
<dbReference type="GO" id="GO:0005524">
    <property type="term" value="F:ATP binding"/>
    <property type="evidence" value="ECO:0007669"/>
    <property type="project" value="UniProtKB-KW"/>
</dbReference>
<comment type="pathway">
    <text evidence="6">Metabolic intermediate biosynthesis; acetyl-CoA biosynthesis; acetyl-CoA from acetate: step 1/2.</text>
</comment>
<evidence type="ECO:0000313" key="9">
    <source>
        <dbReference type="Proteomes" id="UP000285478"/>
    </source>
</evidence>